<dbReference type="RefSeq" id="WP_089421471.1">
    <property type="nucleotide sequence ID" value="NZ_CP022415.1"/>
</dbReference>
<dbReference type="PANTHER" id="PTHR33337:SF40">
    <property type="entry name" value="CENP-V_GFA DOMAIN-CONTAINING PROTEIN-RELATED"/>
    <property type="match status" value="1"/>
</dbReference>
<evidence type="ECO:0000313" key="7">
    <source>
        <dbReference type="Proteomes" id="UP000199754"/>
    </source>
</evidence>
<proteinExistence type="inferred from homology"/>
<evidence type="ECO:0000259" key="5">
    <source>
        <dbReference type="PROSITE" id="PS51891"/>
    </source>
</evidence>
<dbReference type="EMBL" id="CP022415">
    <property type="protein sequence ID" value="ASM73724.1"/>
    <property type="molecule type" value="Genomic_DNA"/>
</dbReference>
<dbReference type="PANTHER" id="PTHR33337">
    <property type="entry name" value="GFA DOMAIN-CONTAINING PROTEIN"/>
    <property type="match status" value="1"/>
</dbReference>
<dbReference type="InterPro" id="IPR006913">
    <property type="entry name" value="CENP-V/GFA"/>
</dbReference>
<keyword evidence="4" id="KW-0456">Lyase</keyword>
<reference evidence="6 7" key="1">
    <citation type="submission" date="2017-07" db="EMBL/GenBank/DDBJ databases">
        <title>Genome Sequence of Sulfitobacter pseudonitzschiae Strain SMR1 Isolated from a culture of the Diatom Skeletonema marinoi.</title>
        <authorList>
            <person name="Topel M."/>
            <person name="Pinder M.I.M."/>
            <person name="Johansson O.N."/>
            <person name="Kourtchenko O."/>
            <person name="Godhe A."/>
            <person name="Clarke A.K."/>
        </authorList>
    </citation>
    <scope>NUCLEOTIDE SEQUENCE [LARGE SCALE GENOMIC DNA]</scope>
    <source>
        <strain evidence="6 7">SMR1</strain>
    </source>
</reference>
<evidence type="ECO:0000256" key="1">
    <source>
        <dbReference type="ARBA" id="ARBA00005495"/>
    </source>
</evidence>
<dbReference type="GO" id="GO:0046872">
    <property type="term" value="F:metal ion binding"/>
    <property type="evidence" value="ECO:0007669"/>
    <property type="project" value="UniProtKB-KW"/>
</dbReference>
<evidence type="ECO:0000256" key="2">
    <source>
        <dbReference type="ARBA" id="ARBA00022723"/>
    </source>
</evidence>
<comment type="similarity">
    <text evidence="1">Belongs to the Gfa family.</text>
</comment>
<dbReference type="Pfam" id="PF04828">
    <property type="entry name" value="GFA"/>
    <property type="match status" value="1"/>
</dbReference>
<feature type="domain" description="CENP-V/GFA" evidence="5">
    <location>
        <begin position="9"/>
        <end position="121"/>
    </location>
</feature>
<keyword evidence="3" id="KW-0862">Zinc</keyword>
<protein>
    <submittedName>
        <fullName evidence="6">Glutathione-dependent formaldehyde-activating enzyme</fullName>
    </submittedName>
</protein>
<evidence type="ECO:0000256" key="4">
    <source>
        <dbReference type="ARBA" id="ARBA00023239"/>
    </source>
</evidence>
<dbReference type="KEGG" id="spse:SULPSESMR1_02943"/>
<organism evidence="6 7">
    <name type="scientific">Pseudosulfitobacter pseudonitzschiae</name>
    <dbReference type="NCBI Taxonomy" id="1402135"/>
    <lineage>
        <taxon>Bacteria</taxon>
        <taxon>Pseudomonadati</taxon>
        <taxon>Pseudomonadota</taxon>
        <taxon>Alphaproteobacteria</taxon>
        <taxon>Rhodobacterales</taxon>
        <taxon>Roseobacteraceae</taxon>
        <taxon>Pseudosulfitobacter</taxon>
    </lineage>
</organism>
<dbReference type="Gene3D" id="3.90.1590.10">
    <property type="entry name" value="glutathione-dependent formaldehyde- activating enzyme (gfa)"/>
    <property type="match status" value="1"/>
</dbReference>
<dbReference type="SUPFAM" id="SSF51316">
    <property type="entry name" value="Mss4-like"/>
    <property type="match status" value="1"/>
</dbReference>
<name>A0A221K3Y4_9RHOB</name>
<sequence length="130" mass="14113">MYKSTPANLTGRCLCGGVTFTATATAKDPAACHCTQCRKQSGHIWASVQVPLSAFAVKGDVRWYAASDTAKRGFCPTCGSSLFWKSHAEDEIGVALGALEAPTHLTLKRHIFTQDKGDYYQITPQQDQDT</sequence>
<gene>
    <name evidence="6" type="ORF">SULPSESMR1_02943</name>
</gene>
<evidence type="ECO:0000256" key="3">
    <source>
        <dbReference type="ARBA" id="ARBA00022833"/>
    </source>
</evidence>
<dbReference type="Proteomes" id="UP000199754">
    <property type="component" value="Chromosome"/>
</dbReference>
<dbReference type="OrthoDB" id="9807246at2"/>
<dbReference type="STRING" id="1402135.SAMN05444149_104457"/>
<dbReference type="PROSITE" id="PS51891">
    <property type="entry name" value="CENP_V_GFA"/>
    <property type="match status" value="1"/>
</dbReference>
<dbReference type="InterPro" id="IPR011057">
    <property type="entry name" value="Mss4-like_sf"/>
</dbReference>
<keyword evidence="7" id="KW-1185">Reference proteome</keyword>
<dbReference type="GO" id="GO:0016846">
    <property type="term" value="F:carbon-sulfur lyase activity"/>
    <property type="evidence" value="ECO:0007669"/>
    <property type="project" value="InterPro"/>
</dbReference>
<keyword evidence="2" id="KW-0479">Metal-binding</keyword>
<evidence type="ECO:0000313" key="6">
    <source>
        <dbReference type="EMBL" id="ASM73724.1"/>
    </source>
</evidence>
<accession>A0A221K3Y4</accession>
<dbReference type="AlphaFoldDB" id="A0A221K3Y4"/>